<evidence type="ECO:0000256" key="28">
    <source>
        <dbReference type="SAM" id="Coils"/>
    </source>
</evidence>
<dbReference type="FunFam" id="1.20.120.350:FF:000068">
    <property type="entry name" value="Sodium channel protein"/>
    <property type="match status" value="1"/>
</dbReference>
<dbReference type="PROSITE" id="PS01248">
    <property type="entry name" value="EGF_LAM_1"/>
    <property type="match status" value="4"/>
</dbReference>
<evidence type="ECO:0000256" key="18">
    <source>
        <dbReference type="ARBA" id="ARBA00023136"/>
    </source>
</evidence>
<dbReference type="Gene3D" id="2.10.25.10">
    <property type="entry name" value="Laminin"/>
    <property type="match status" value="11"/>
</dbReference>
<dbReference type="GO" id="GO:0019228">
    <property type="term" value="P:neuronal action potential"/>
    <property type="evidence" value="ECO:0007669"/>
    <property type="project" value="TreeGrafter"/>
</dbReference>
<feature type="transmembrane region" description="Helical" evidence="30">
    <location>
        <begin position="946"/>
        <end position="966"/>
    </location>
</feature>
<dbReference type="InterPro" id="IPR043203">
    <property type="entry name" value="VGCC_Ca_Na"/>
</dbReference>
<dbReference type="CDD" id="cd13433">
    <property type="entry name" value="Na_channel_gate"/>
    <property type="match status" value="1"/>
</dbReference>
<dbReference type="FunFam" id="2.10.25.10:FF:000188">
    <property type="entry name" value="Laminin subunit gamma 2"/>
    <property type="match status" value="1"/>
</dbReference>
<feature type="transmembrane region" description="Helical" evidence="30">
    <location>
        <begin position="453"/>
        <end position="471"/>
    </location>
</feature>
<feature type="transmembrane region" description="Helical" evidence="30">
    <location>
        <begin position="1197"/>
        <end position="1217"/>
    </location>
</feature>
<feature type="transmembrane region" description="Helical" evidence="30">
    <location>
        <begin position="815"/>
        <end position="833"/>
    </location>
</feature>
<evidence type="ECO:0000256" key="29">
    <source>
        <dbReference type="SAM" id="MobiDB-lite"/>
    </source>
</evidence>
<evidence type="ECO:0000256" key="6">
    <source>
        <dbReference type="ARBA" id="ARBA00022525"/>
    </source>
</evidence>
<dbReference type="FunFam" id="2.10.25.10:FF:000145">
    <property type="entry name" value="Laminin subunit beta 1"/>
    <property type="match status" value="1"/>
</dbReference>
<evidence type="ECO:0000256" key="27">
    <source>
        <dbReference type="PROSITE-ProRule" id="PRU00460"/>
    </source>
</evidence>
<evidence type="ECO:0000256" key="2">
    <source>
        <dbReference type="ARBA" id="ARBA00004651"/>
    </source>
</evidence>
<reference evidence="35 36" key="1">
    <citation type="submission" date="2017-12" db="EMBL/GenBank/DDBJ databases">
        <title>Integrating genomic resources of turbot (Scophthalmus maximus) in depth evaluation of genetic and physical mapping variation across individuals.</title>
        <authorList>
            <person name="Martinez P."/>
        </authorList>
    </citation>
    <scope>NUCLEOTIDE SEQUENCE [LARGE SCALE GENOMIC DNA]</scope>
</reference>
<feature type="transmembrane region" description="Helical" evidence="30">
    <location>
        <begin position="1014"/>
        <end position="1034"/>
    </location>
</feature>
<feature type="domain" description="Laminin EGF-like" evidence="31">
    <location>
        <begin position="2409"/>
        <end position="2456"/>
    </location>
</feature>
<dbReference type="FunFam" id="2.10.25.10:FF:000011">
    <property type="entry name" value="Cadherin EGF LAG seven-pass G-type receptor"/>
    <property type="match status" value="1"/>
</dbReference>
<sequence>MMSRKTWFDFWSREDLKTNQMRLDPSQLFLFSAVFVFEVVVKIASRGVCIGTFTFLRDPWNWLDVAVVITTFLTASVNLRKASVVRMIPRVMKMISVYPGVKMTAGALVQSVKRLAHVMVFSLFVLSILALIGLQLFMGTLRQKCVIWPMSNQTYPFHQYINSPENLYFLSGRLDPLLCGNSSDSGACPECFTCLKTDTNPNYGFTNYDSFGFSLLSVVRLMGKDFWENLFQLMMRAASKTSVIAFVLVVFSGSFLLVSLLLVVVAMGLVEQVEATVAEDRRREEEFVQILEVMKRREEVMKMKEEEKEPAVYSVEDSEKHDPPQLKKLTGMCFYICVKLVRVKLVRVKLVRVKLVRVKLVRVKIVRVKLVRGKLVRVKLLYEELQENHSSCPPCCLSVVTWNCCGCWTRLKLRLCTFVTNPFFDLIIVVCIVFNCLFLAMEHFPMTMEFEQLLNVTSLFFTGIFTAEMLLRLMAMDPYHYFRVGWNVFDSIIVAVSLVELALADVVGFPALRCFKLMRGLRLARWWPTLHMLMKIIWTSVSALRNLTLVLLIMVFLFTVVGTKLFQDDYRDHVCSIMMTCELPRWHMHNFFNTFILIFRLLCGEWIETLWDCMEVSGQTTCLIFFIVVFVTINLLVLHLFLALFLSSIRGDYLVAPIEKGGNNLKIAIDQIKAGVAWILEHFWTLLGKKNPVNSHHKVVNGKENSKEYLGLTLVTSDQPLSESKVRGNNYGNKTSECHNSASCRVPVAEAEVDLKMSESEEEKHKDEDSETHRGNTPEDCCCYSSFLDVDASQTKGRVLSNFRRACFSIVQHKLFKAFIIFIIVLSSAALVFEDIHLQQHPVISMVLDKADQVFTLLFLLEMLLKWIACGFKKYFTSAGCWLDFLILAVSLMSLTQGMLGYSELGAGLSLRTLRALRPLRALSRFQGLRVVLKALAASVPSMFDVLLVSVFVWFLFSVVGVNLFAGKFSYCFNETSEEFFLPEQVNNKSECLFLMQENFTDVRWKKMKVHYDNVAAGYLSLLQVATFHGWMDIMYSAVDSSEVESQPVYESNIYIYLYFVCFIIIGCFFTFNLFIRVFINTLHQLRHKIRKRVFMTDEQQNFSRSMKKLFNKPQKRVPRPQNQCQARLFDLVTTRSFEVVIGALICLNIVTKMVETDQQSHETEAILYCINFIFIIIFFIEFLLKIVALRRHYFSHCLNILDFTAIFITIVGFFFNDLIEKYFVSPSFVILLRLGRFGRIILLVRCFQGFRKLLVAFMMSLPALFNILLLHFLFMFTYSIFGMFSFAHVKREAQIDDMMNFETFVNSIICMLMVTTTAGWDGLLIPFLNTPPDCDPDGENPGSSVKGNCGNPTVGIVFFTSYITLSLLLVVLLYIAVFLETFNEDEPEQPSDDDLQMFYKTWRKFDADASQVIQYSQLSDFCDSLEDPLRIPKPNSIKLIHMDLPLLPGDKIHCVDILLALTAQVFGDSGQMDTLKAKMEEKFMTNNLSKLSYEPISSTVKRKQEEVAATVIQKAYRKHLLQDRDPEQPMAEPAGVAAGTALQPEDRFVSGVPLPVQICPLCQELSSWWFAVQQRPASIRVQQRPAGVSNMRQYNMILIFTLLLPVTQLQDPQELQDQCPVSSCSPQLGDLMLGRAAQLSASSTCGLDGPHNYCIIGYLEEEKKCFTCDSRLSYNHYNNQNSHRIENIITTFDPERKTKWWQSENGVHQVSIQLDLETVFQFSHLVLSFKSFRPAAMLVERSKDFGRTWKVFRYFAEDCSLHFPSASNEPADSVDDIICDSRYSGSEPSTDGEVVLKALDPVFEIQNPYAPNIQDLITLTNIRVNFTRLFTLGDTLSRRRRNPQNKYYYALYNMVVRGSCFCNGHASRCTPVARRQGEVFTGTNMVHGRCVCQHNTAGDNCERCQDFHHDAPWRPGGGDTVVVCRRCNCHGHSDSCHFDAVRFQATGGVSGGVCDSCRHDRMGPQCELCRPFLYRDPQKVTDDPHACRPCDCDAAGSHGGGLCDAQTGQCHCKENVEGRRCDRCKRGFFGLRVDDPAGCHVCRCHVMGSVGSCDQLTGSCECDNLASGPLCDRCLVGFWGLGNSMIRCSPCDCDIGGAHSNMCSPDDGHCHCLPNMIGQRCSDPAPGYFLPSLDYFLYEAELAAPLHGERSPSPTNTPSSSSSLLNAVLLPQCEQYYREQGFDFKFNNGQVVLVRRTRRLARRRRREQLTGIPLDPGHALQIIPRQRTHDRPITWTGLGLVRVLEGAGLRFTVDNLPSSSDYQLVIRYETESPSDWLASVSIIMMSPGDGGCSSNPTGSETLTLPGNSRARVLDSAVCLNTGGRYFVDVIFNKQSESDGSFVLIDSMGLIPRVESIHSFCSQTDLESFQRFGCVGLAAELDTQDSLPQLCEGLIKSTSARIHNGAVLCRCNVVGSLGPSCTKLGGFCECKQNVIGRCCDTCAPMTFGFGPDGCKPCGCDPGGSVSELCDQVRGQCVCRSEVTGRRCDRCQAGLWGFPWCRPCDCGGLSDVCDQESGVCLDCRDHAAGRRCDRCLEGYYGNPVSRQPCQPCMCPDVKGRGRFFATSCQHDPQSLSVTCHCRDGHSGPRCDRCSPGFYGDLTLPGASCAECPCNNNIDPDDRDACDSLTGECLRCRHDTIGPGCQSCRPGYYGNALVQNCKECSCDRRGTEVTRCPLGSSCFCDARTGQCPCRTGVVGVLCDDCEDGYWNLDGPSGCQPCSCDPVNSFSNICHKVTGQCQCRPEFGGRQCDECGENHFGNPDLQCISCDCNLEGTERPSCDPETGECLCRTGVSGIFCDECSLGYSSAFPACEDCHPCTAVWAESVTDVQRAAQTMRTFIPRHGDDLRPGVDRYRQRLSQMHSELDGLTNLTGRSLSKLDKGEKLCVRIGKLKEAIDPNMILIDPSPLLNTEIDNIRLEFKKLLDSLKEKMIEDPYDEDDDEEEENMEELLDEIQKLRQSFLSDENKVKTSHEALENSMDTRQEVKQKLSLCSSRGNLVPLEKKIKELSVVDLNRKICGGPGLDDCSGCGGALCVLPPGRRKCGGPNCDGVVGVTQNVSETTERAKDKLVSLPAPLEESRNKINNAKQVAQDTKDQAKNSEDRIHDRLDSFEREKNQTKELIRQTKHYLMDEMVSPEDIEKMARAVLDIQLPQSPAQIRSMITEINNLLFNTTHLQHDLRNLEEHTKTAHDLLQTAHKLRDQTKQTDVTEIRRDIYDAEKAQDKANNDLETASRDRDMTKDQIQDIKDKVDELETKLMNRRPEGLQNEIDGLKKKTEQNEEMARQAAETASHATDTDKDLDDVIKLFEGLNQRNSNQLVQSEAGERLKKIVEEAENMKRQVDDKLRQIQGVEEKIEQLIRSKERKSSEVSDLLETVESLQQEISKKAEVYALCTS</sequence>
<feature type="transmembrane region" description="Helical" evidence="30">
    <location>
        <begin position="547"/>
        <end position="566"/>
    </location>
</feature>
<evidence type="ECO:0000256" key="26">
    <source>
        <dbReference type="ARBA" id="ARBA00064899"/>
    </source>
</evidence>
<evidence type="ECO:0000256" key="8">
    <source>
        <dbReference type="ARBA" id="ARBA00022692"/>
    </source>
</evidence>
<feature type="disulfide bond" evidence="27">
    <location>
        <begin position="2534"/>
        <end position="2548"/>
    </location>
</feature>
<evidence type="ECO:0000256" key="17">
    <source>
        <dbReference type="ARBA" id="ARBA00023065"/>
    </source>
</evidence>
<feature type="disulfide bond" evidence="27">
    <location>
        <begin position="2800"/>
        <end position="2814"/>
    </location>
</feature>
<keyword evidence="3" id="KW-0813">Transport</keyword>
<feature type="disulfide bond" evidence="27">
    <location>
        <begin position="2063"/>
        <end position="2072"/>
    </location>
</feature>
<dbReference type="GO" id="GO:0005248">
    <property type="term" value="F:voltage-gated sodium channel activity"/>
    <property type="evidence" value="ECO:0007669"/>
    <property type="project" value="TreeGrafter"/>
</dbReference>
<feature type="transmembrane region" description="Helical" evidence="30">
    <location>
        <begin position="28"/>
        <end position="56"/>
    </location>
</feature>
<feature type="transmembrane region" description="Helical" evidence="30">
    <location>
        <begin position="91"/>
        <end position="109"/>
    </location>
</feature>
<feature type="disulfide bond" evidence="27">
    <location>
        <begin position="1893"/>
        <end position="1902"/>
    </location>
</feature>
<feature type="disulfide bond" evidence="27">
    <location>
        <begin position="2459"/>
        <end position="2476"/>
    </location>
</feature>
<dbReference type="InterPro" id="IPR027359">
    <property type="entry name" value="Volt_channel_dom_sf"/>
</dbReference>
<keyword evidence="8 30" id="KW-0812">Transmembrane</keyword>
<evidence type="ECO:0000256" key="5">
    <source>
        <dbReference type="ARBA" id="ARBA00022475"/>
    </source>
</evidence>
<dbReference type="FunFam" id="2.10.25.10:FF:000138">
    <property type="entry name" value="Laminin subunit beta 1"/>
    <property type="match status" value="1"/>
</dbReference>
<keyword evidence="13" id="KW-0130">Cell adhesion</keyword>
<dbReference type="SUPFAM" id="SSF81324">
    <property type="entry name" value="Voltage-gated potassium channels"/>
    <property type="match status" value="4"/>
</dbReference>
<dbReference type="InterPro" id="IPR058542">
    <property type="entry name" value="IQ_SCN5A_C"/>
</dbReference>
<dbReference type="EMBL" id="CP026252">
    <property type="protein sequence ID" value="AWP09068.1"/>
    <property type="molecule type" value="Genomic_DNA"/>
</dbReference>
<feature type="disulfide bond" evidence="27">
    <location>
        <begin position="2740"/>
        <end position="2749"/>
    </location>
</feature>
<feature type="disulfide bond" evidence="27">
    <location>
        <begin position="2013"/>
        <end position="2022"/>
    </location>
</feature>
<feature type="region of interest" description="Disordered" evidence="29">
    <location>
        <begin position="3221"/>
        <end position="3241"/>
    </location>
</feature>
<feature type="disulfide bond" evidence="27">
    <location>
        <begin position="2788"/>
        <end position="2797"/>
    </location>
</feature>
<keyword evidence="11" id="KW-0084">Basement membrane</keyword>
<dbReference type="GO" id="GO:0005604">
    <property type="term" value="C:basement membrane"/>
    <property type="evidence" value="ECO:0007669"/>
    <property type="project" value="UniProtKB-SubCell"/>
</dbReference>
<dbReference type="GO" id="GO:0001518">
    <property type="term" value="C:voltage-gated sodium channel complex"/>
    <property type="evidence" value="ECO:0007669"/>
    <property type="project" value="TreeGrafter"/>
</dbReference>
<feature type="disulfide bond" evidence="27">
    <location>
        <begin position="2691"/>
        <end position="2700"/>
    </location>
</feature>
<dbReference type="FunFam" id="1.10.287.70:FF:000001">
    <property type="entry name" value="Sodium channel protein"/>
    <property type="match status" value="1"/>
</dbReference>
<keyword evidence="20" id="KW-0325">Glycoprotein</keyword>
<feature type="domain" description="Laminin EGF-like" evidence="31">
    <location>
        <begin position="2662"/>
        <end position="2718"/>
    </location>
</feature>
<evidence type="ECO:0000256" key="20">
    <source>
        <dbReference type="ARBA" id="ARBA00023180"/>
    </source>
</evidence>
<dbReference type="PROSITE" id="PS50222">
    <property type="entry name" value="EF_HAND_2"/>
    <property type="match status" value="1"/>
</dbReference>
<feature type="disulfide bond" evidence="27">
    <location>
        <begin position="2767"/>
        <end position="2779"/>
    </location>
</feature>
<evidence type="ECO:0000256" key="25">
    <source>
        <dbReference type="ARBA" id="ARBA00055248"/>
    </source>
</evidence>
<feature type="transmembrane region" description="Helical" evidence="30">
    <location>
        <begin position="491"/>
        <end position="512"/>
    </location>
</feature>
<dbReference type="InterPro" id="IPR013015">
    <property type="entry name" value="Laminin_IV_B"/>
</dbReference>
<dbReference type="Gene3D" id="2.60.120.260">
    <property type="entry name" value="Galactose-binding domain-like"/>
    <property type="match status" value="1"/>
</dbReference>
<feature type="disulfide bond" evidence="27">
    <location>
        <begin position="2769"/>
        <end position="2786"/>
    </location>
</feature>
<feature type="disulfide bond" evidence="27">
    <location>
        <begin position="1958"/>
        <end position="1967"/>
    </location>
</feature>
<feature type="transmembrane region" description="Helical" evidence="30">
    <location>
        <begin position="115"/>
        <end position="134"/>
    </location>
</feature>
<keyword evidence="15" id="KW-0915">Sodium</keyword>
<dbReference type="FunFam" id="2.60.120.260:FF:000010">
    <property type="entry name" value="Laminin subunit beta 1"/>
    <property type="match status" value="1"/>
</dbReference>
<evidence type="ECO:0000259" key="34">
    <source>
        <dbReference type="PROSITE" id="PS51117"/>
    </source>
</evidence>
<feature type="disulfide bond" evidence="27">
    <location>
        <begin position="2075"/>
        <end position="2089"/>
    </location>
</feature>
<feature type="domain" description="EF-hand" evidence="32">
    <location>
        <begin position="1394"/>
        <end position="1429"/>
    </location>
</feature>
<dbReference type="CDD" id="cd00055">
    <property type="entry name" value="EGF_Lam"/>
    <property type="match status" value="13"/>
</dbReference>
<organism evidence="35 36">
    <name type="scientific">Scophthalmus maximus</name>
    <name type="common">Turbot</name>
    <name type="synonym">Psetta maxima</name>
    <dbReference type="NCBI Taxonomy" id="52904"/>
    <lineage>
        <taxon>Eukaryota</taxon>
        <taxon>Metazoa</taxon>
        <taxon>Chordata</taxon>
        <taxon>Craniata</taxon>
        <taxon>Vertebrata</taxon>
        <taxon>Euteleostomi</taxon>
        <taxon>Actinopterygii</taxon>
        <taxon>Neopterygii</taxon>
        <taxon>Teleostei</taxon>
        <taxon>Neoteleostei</taxon>
        <taxon>Acanthomorphata</taxon>
        <taxon>Carangaria</taxon>
        <taxon>Pleuronectiformes</taxon>
        <taxon>Pleuronectoidei</taxon>
        <taxon>Scophthalmidae</taxon>
        <taxon>Scophthalmus</taxon>
    </lineage>
</organism>
<feature type="compositionally biased region" description="Basic and acidic residues" evidence="29">
    <location>
        <begin position="3091"/>
        <end position="3108"/>
    </location>
</feature>
<evidence type="ECO:0000259" key="33">
    <source>
        <dbReference type="PROSITE" id="PS51116"/>
    </source>
</evidence>
<comment type="similarity">
    <text evidence="24">Belongs to the sodium channel (TC 1.A.1.10) family. Nav1.4/SCN4A subfamily.</text>
</comment>
<dbReference type="PANTHER" id="PTHR10037:SF288">
    <property type="entry name" value="SODIUM CHANNEL PROTEIN PARA"/>
    <property type="match status" value="1"/>
</dbReference>
<dbReference type="SMART" id="SM00136">
    <property type="entry name" value="LamNT"/>
    <property type="match status" value="1"/>
</dbReference>
<feature type="domain" description="Laminin EGF-like" evidence="31">
    <location>
        <begin position="2767"/>
        <end position="2816"/>
    </location>
</feature>
<dbReference type="Gene3D" id="1.10.287.70">
    <property type="match status" value="4"/>
</dbReference>
<dbReference type="Gene3D" id="1.20.5.1190">
    <property type="entry name" value="iswi atpase"/>
    <property type="match status" value="1"/>
</dbReference>
<dbReference type="Pfam" id="PF00520">
    <property type="entry name" value="Ion_trans"/>
    <property type="match status" value="4"/>
</dbReference>
<dbReference type="FunFam" id="1.20.120.350:FF:000003">
    <property type="entry name" value="Voltage-dependent sodium channel"/>
    <property type="match status" value="1"/>
</dbReference>
<feature type="disulfide bond" evidence="27">
    <location>
        <begin position="2411"/>
        <end position="2428"/>
    </location>
</feature>
<keyword evidence="6" id="KW-0964">Secreted</keyword>
<evidence type="ECO:0000313" key="36">
    <source>
        <dbReference type="Proteomes" id="UP000246464"/>
    </source>
</evidence>
<evidence type="ECO:0000256" key="7">
    <source>
        <dbReference type="ARBA" id="ARBA00022530"/>
    </source>
</evidence>
<dbReference type="Pfam" id="PF00055">
    <property type="entry name" value="Laminin_N"/>
    <property type="match status" value="1"/>
</dbReference>
<feature type="transmembrane region" description="Helical" evidence="30">
    <location>
        <begin position="881"/>
        <end position="902"/>
    </location>
</feature>
<dbReference type="FunFam" id="2.10.25.10:FF:000130">
    <property type="entry name" value="Laminin subunit beta 1"/>
    <property type="match status" value="1"/>
</dbReference>
<feature type="disulfide bond" evidence="27">
    <location>
        <begin position="2430"/>
        <end position="2439"/>
    </location>
</feature>
<dbReference type="FunFam" id="2.10.25.10:FF:000209">
    <property type="entry name" value="Laminin subunit alpha 5"/>
    <property type="match status" value="1"/>
</dbReference>
<dbReference type="Pfam" id="PF23219">
    <property type="entry name" value="LAMB1"/>
    <property type="match status" value="1"/>
</dbReference>
<feature type="transmembrane region" description="Helical" evidence="30">
    <location>
        <begin position="1255"/>
        <end position="1282"/>
    </location>
</feature>
<feature type="transmembrane region" description="Helical" evidence="30">
    <location>
        <begin position="423"/>
        <end position="441"/>
    </location>
</feature>
<feature type="domain" description="Laminin EGF-like" evidence="31">
    <location>
        <begin position="2503"/>
        <end position="2550"/>
    </location>
</feature>
<evidence type="ECO:0000256" key="19">
    <source>
        <dbReference type="ARBA" id="ARBA00023157"/>
    </source>
</evidence>
<keyword evidence="12" id="KW-0851">Voltage-gated channel</keyword>
<feature type="domain" description="Laminin EGF-like" evidence="31">
    <location>
        <begin position="2043"/>
        <end position="2091"/>
    </location>
</feature>
<feature type="domain" description="Laminin EGF-like" evidence="31">
    <location>
        <begin position="1991"/>
        <end position="2042"/>
    </location>
</feature>
<feature type="domain" description="Laminin N-terminal" evidence="34">
    <location>
        <begin position="1621"/>
        <end position="1860"/>
    </location>
</feature>
<feature type="transmembrane region" description="Helical" evidence="30">
    <location>
        <begin position="623"/>
        <end position="646"/>
    </location>
</feature>
<feature type="domain" description="Laminin EGF-like" evidence="31">
    <location>
        <begin position="1928"/>
        <end position="1990"/>
    </location>
</feature>
<feature type="coiled-coil region" evidence="28">
    <location>
        <begin position="3319"/>
        <end position="3388"/>
    </location>
</feature>
<feature type="domain" description="Laminin EGF-like" evidence="31">
    <location>
        <begin position="2610"/>
        <end position="2661"/>
    </location>
</feature>
<feature type="disulfide bond" evidence="27">
    <location>
        <begin position="2522"/>
        <end position="2531"/>
    </location>
</feature>
<evidence type="ECO:0000256" key="13">
    <source>
        <dbReference type="ARBA" id="ARBA00022889"/>
    </source>
</evidence>
<feature type="coiled-coil region" evidence="28">
    <location>
        <begin position="2939"/>
        <end position="2966"/>
    </location>
</feature>
<dbReference type="InterPro" id="IPR044564">
    <property type="entry name" value="Na_chnl_inactivation_gate"/>
</dbReference>
<dbReference type="Gene3D" id="2.170.300.10">
    <property type="entry name" value="Tie2 ligand-binding domain superfamily"/>
    <property type="match status" value="1"/>
</dbReference>
<comment type="subcellular location">
    <subcellularLocation>
        <location evidence="2">Cell membrane</location>
        <topology evidence="2">Multi-pass membrane protein</topology>
    </subcellularLocation>
    <subcellularLocation>
        <location evidence="1">Secreted</location>
        <location evidence="1">Extracellular space</location>
        <location evidence="1">Extracellular matrix</location>
        <location evidence="1">Basement membrane</location>
    </subcellularLocation>
</comment>
<dbReference type="InterPro" id="IPR002049">
    <property type="entry name" value="LE_dom"/>
</dbReference>
<dbReference type="Gene3D" id="1.10.238.10">
    <property type="entry name" value="EF-hand"/>
    <property type="match status" value="1"/>
</dbReference>
<dbReference type="InterPro" id="IPR056860">
    <property type="entry name" value="LAMB4_dom"/>
</dbReference>
<keyword evidence="16 28" id="KW-0175">Coiled coil</keyword>
<evidence type="ECO:0000256" key="1">
    <source>
        <dbReference type="ARBA" id="ARBA00004302"/>
    </source>
</evidence>
<keyword evidence="19 27" id="KW-1015">Disulfide bond</keyword>
<evidence type="ECO:0000256" key="30">
    <source>
        <dbReference type="SAM" id="Phobius"/>
    </source>
</evidence>
<dbReference type="Proteomes" id="UP000246464">
    <property type="component" value="Chromosome 10"/>
</dbReference>
<dbReference type="GO" id="GO:0007155">
    <property type="term" value="P:cell adhesion"/>
    <property type="evidence" value="ECO:0007669"/>
    <property type="project" value="UniProtKB-KW"/>
</dbReference>
<evidence type="ECO:0000256" key="15">
    <source>
        <dbReference type="ARBA" id="ARBA00023053"/>
    </source>
</evidence>
<evidence type="ECO:0000259" key="31">
    <source>
        <dbReference type="PROSITE" id="PS50027"/>
    </source>
</evidence>
<feature type="transmembrane region" description="Helical" evidence="30">
    <location>
        <begin position="1054"/>
        <end position="1080"/>
    </location>
</feature>
<protein>
    <submittedName>
        <fullName evidence="35">Putative laminin subunit beta-4-like</fullName>
    </submittedName>
</protein>
<dbReference type="SMART" id="SM00180">
    <property type="entry name" value="EGF_Lam"/>
    <property type="match status" value="13"/>
</dbReference>
<evidence type="ECO:0000256" key="9">
    <source>
        <dbReference type="ARBA" id="ARBA00022729"/>
    </source>
</evidence>
<feature type="region of interest" description="Disordered" evidence="29">
    <location>
        <begin position="3275"/>
        <end position="3295"/>
    </location>
</feature>
<dbReference type="PROSITE" id="PS50027">
    <property type="entry name" value="EGF_LAM_2"/>
    <property type="match status" value="11"/>
</dbReference>
<evidence type="ECO:0000256" key="24">
    <source>
        <dbReference type="ARBA" id="ARBA00038083"/>
    </source>
</evidence>
<evidence type="ECO:0000256" key="22">
    <source>
        <dbReference type="ARBA" id="ARBA00023292"/>
    </source>
</evidence>
<dbReference type="SUPFAM" id="SSF57196">
    <property type="entry name" value="EGF/Laminin"/>
    <property type="match status" value="13"/>
</dbReference>
<proteinExistence type="inferred from homology"/>
<keyword evidence="14 30" id="KW-1133">Transmembrane helix</keyword>
<dbReference type="STRING" id="52904.ENSSMAP00000000208"/>
<dbReference type="InterPro" id="IPR056558">
    <property type="entry name" value="LAMB1-4_helical"/>
</dbReference>
<keyword evidence="9" id="KW-0732">Signal</keyword>
<feature type="disulfide bond" evidence="27">
    <location>
        <begin position="2634"/>
        <end position="2643"/>
    </location>
</feature>
<feature type="region of interest" description="Disordered" evidence="29">
    <location>
        <begin position="3087"/>
        <end position="3108"/>
    </location>
</feature>
<feature type="domain" description="Laminin EGF-like" evidence="31">
    <location>
        <begin position="1861"/>
        <end position="1927"/>
    </location>
</feature>
<feature type="domain" description="Laminin EGF-like" evidence="31">
    <location>
        <begin position="2719"/>
        <end position="2766"/>
    </location>
</feature>
<dbReference type="InterPro" id="IPR002048">
    <property type="entry name" value="EF_hand_dom"/>
</dbReference>
<feature type="disulfide bond" evidence="27">
    <location>
        <begin position="2478"/>
        <end position="2487"/>
    </location>
</feature>
<name>A0A2U9BXY1_SCOMX</name>
<feature type="disulfide bond" evidence="27">
    <location>
        <begin position="2719"/>
        <end position="2731"/>
    </location>
</feature>
<comment type="caution">
    <text evidence="27">Lacks conserved residue(s) required for the propagation of feature annotation.</text>
</comment>
<keyword evidence="36" id="KW-1185">Reference proteome</keyword>
<evidence type="ECO:0000256" key="10">
    <source>
        <dbReference type="ARBA" id="ARBA00022737"/>
    </source>
</evidence>
<keyword evidence="21" id="KW-0739">Sodium transport</keyword>
<feature type="transmembrane region" description="Helical" evidence="30">
    <location>
        <begin position="1129"/>
        <end position="1151"/>
    </location>
</feature>
<dbReference type="GO" id="GO:0005509">
    <property type="term" value="F:calcium ion binding"/>
    <property type="evidence" value="ECO:0007669"/>
    <property type="project" value="InterPro"/>
</dbReference>
<dbReference type="InterPro" id="IPR000742">
    <property type="entry name" value="EGF"/>
</dbReference>
<evidence type="ECO:0000256" key="3">
    <source>
        <dbReference type="ARBA" id="ARBA00022448"/>
    </source>
</evidence>
<evidence type="ECO:0000256" key="11">
    <source>
        <dbReference type="ARBA" id="ARBA00022869"/>
    </source>
</evidence>
<comment type="subunit">
    <text evidence="26">Voltage-gated sodium (Nav) channels consist of an ion-conducting alpha subunit which is functional on its own associated with regulatory beta subunits.</text>
</comment>
<keyword evidence="5" id="KW-1003">Cell membrane</keyword>
<feature type="transmembrane region" description="Helical" evidence="30">
    <location>
        <begin position="243"/>
        <end position="270"/>
    </location>
</feature>
<comment type="function">
    <text evidence="25">Pore-forming subunit of a voltage-gated sodium (Nav) channel that directly mediates the depolarizing phase of action potentials in excitable membranes. Navs, also called VGSCs (voltage-gated sodium channels) or VDSCs (voltage-dependent sodium channels), operate by switching between closed and open conformations depending on the voltage difference across the membrane. In the open conformation they allow Na(+) ions to selectively pass through the pore, along their electrochemical gradient. The influx of Na+ ions provokes membrane depolarization, initiating the propagation of electrical signals throughout cells and tissues.</text>
</comment>
<dbReference type="PROSITE" id="PS51117">
    <property type="entry name" value="LAMININ_NTER"/>
    <property type="match status" value="1"/>
</dbReference>
<feature type="transmembrane region" description="Helical" evidence="30">
    <location>
        <begin position="1357"/>
        <end position="1380"/>
    </location>
</feature>
<evidence type="ECO:0000256" key="12">
    <source>
        <dbReference type="ARBA" id="ARBA00022882"/>
    </source>
</evidence>
<keyword evidence="10" id="KW-0677">Repeat</keyword>
<keyword evidence="4" id="KW-0894">Sodium channel</keyword>
<accession>A0A2U9BXY1</accession>
<dbReference type="InterPro" id="IPR008211">
    <property type="entry name" value="Laminin_N"/>
</dbReference>
<evidence type="ECO:0000256" key="4">
    <source>
        <dbReference type="ARBA" id="ARBA00022461"/>
    </source>
</evidence>
<evidence type="ECO:0000256" key="14">
    <source>
        <dbReference type="ARBA" id="ARBA00022989"/>
    </source>
</evidence>
<dbReference type="FunFam" id="2.10.25.10:FF:000135">
    <property type="entry name" value="Laminin subunit beta 4"/>
    <property type="match status" value="1"/>
</dbReference>
<dbReference type="Pfam" id="PF00053">
    <property type="entry name" value="EGF_laminin"/>
    <property type="match status" value="12"/>
</dbReference>
<dbReference type="Pfam" id="PF24999">
    <property type="entry name" value="LAMB4"/>
    <property type="match status" value="1"/>
</dbReference>
<feature type="disulfide bond" evidence="27">
    <location>
        <begin position="2721"/>
        <end position="2738"/>
    </location>
</feature>
<dbReference type="SMART" id="SM00181">
    <property type="entry name" value="EGF"/>
    <property type="match status" value="8"/>
</dbReference>
<evidence type="ECO:0000313" key="35">
    <source>
        <dbReference type="EMBL" id="AWP09068.1"/>
    </source>
</evidence>
<feature type="transmembrane region" description="Helical" evidence="30">
    <location>
        <begin position="1166"/>
        <end position="1185"/>
    </location>
</feature>
<keyword evidence="17" id="KW-0406">Ion transport</keyword>
<keyword evidence="22 27" id="KW-0424">Laminin EGF-like domain</keyword>
<evidence type="ECO:0000256" key="23">
    <source>
        <dbReference type="ARBA" id="ARBA00023303"/>
    </source>
</evidence>
<feature type="transmembrane region" description="Helical" evidence="30">
    <location>
        <begin position="853"/>
        <end position="869"/>
    </location>
</feature>
<dbReference type="Gene3D" id="1.20.120.350">
    <property type="entry name" value="Voltage-gated potassium channels. Chain C"/>
    <property type="match status" value="4"/>
</dbReference>
<feature type="domain" description="Laminin IV type B" evidence="33">
    <location>
        <begin position="2131"/>
        <end position="2403"/>
    </location>
</feature>
<gene>
    <name evidence="35" type="ORF">SMAX5B_009471</name>
</gene>
<keyword evidence="18 30" id="KW-0472">Membrane</keyword>
<dbReference type="Pfam" id="PF24609">
    <property type="entry name" value="IQ_SCN5A_C"/>
    <property type="match status" value="1"/>
</dbReference>
<feature type="domain" description="Laminin EGF-like" evidence="31">
    <location>
        <begin position="2457"/>
        <end position="2502"/>
    </location>
</feature>
<evidence type="ECO:0000259" key="32">
    <source>
        <dbReference type="PROSITE" id="PS50222"/>
    </source>
</evidence>
<dbReference type="GO" id="GO:0086010">
    <property type="term" value="P:membrane depolarization during action potential"/>
    <property type="evidence" value="ECO:0007669"/>
    <property type="project" value="TreeGrafter"/>
</dbReference>
<keyword evidence="23" id="KW-0407">Ion channel</keyword>
<dbReference type="FunFam" id="1.10.238.10:FF:000002">
    <property type="entry name" value="Sodium channel protein"/>
    <property type="match status" value="1"/>
</dbReference>
<keyword evidence="7" id="KW-0272">Extracellular matrix</keyword>
<dbReference type="PROSITE" id="PS51116">
    <property type="entry name" value="LAMININ_IVB"/>
    <property type="match status" value="1"/>
</dbReference>
<feature type="disulfide bond" evidence="27">
    <location>
        <begin position="2457"/>
        <end position="2469"/>
    </location>
</feature>
<feature type="disulfide bond" evidence="27">
    <location>
        <begin position="2409"/>
        <end position="2421"/>
    </location>
</feature>
<dbReference type="PANTHER" id="PTHR10037">
    <property type="entry name" value="VOLTAGE-GATED CATION CHANNEL CALCIUM AND SODIUM"/>
    <property type="match status" value="1"/>
</dbReference>
<dbReference type="Pfam" id="PF21199">
    <property type="entry name" value="LAMININ_IV_B"/>
    <property type="match status" value="1"/>
</dbReference>
<evidence type="ECO:0000256" key="16">
    <source>
        <dbReference type="ARBA" id="ARBA00023054"/>
    </source>
</evidence>
<dbReference type="FunFam" id="2.170.300.10:FF:000001">
    <property type="entry name" value="Laminin subunit beta-1"/>
    <property type="match status" value="1"/>
</dbReference>
<evidence type="ECO:0000256" key="21">
    <source>
        <dbReference type="ARBA" id="ARBA00023201"/>
    </source>
</evidence>
<dbReference type="FunFam" id="2.10.25.10:FF:000084">
    <property type="entry name" value="Laminin subunit alpha 3"/>
    <property type="match status" value="1"/>
</dbReference>
<dbReference type="InterPro" id="IPR005821">
    <property type="entry name" value="Ion_trans_dom"/>
</dbReference>
<dbReference type="PRINTS" id="PR00011">
    <property type="entry name" value="EGFLAMININ"/>
</dbReference>
<feature type="transmembrane region" description="Helical" evidence="30">
    <location>
        <begin position="62"/>
        <end position="79"/>
    </location>
</feature>
<feature type="region of interest" description="Disordered" evidence="29">
    <location>
        <begin position="755"/>
        <end position="777"/>
    </location>
</feature>